<evidence type="ECO:0000256" key="6">
    <source>
        <dbReference type="ARBA" id="ARBA00023295"/>
    </source>
</evidence>
<dbReference type="GO" id="GO:0003796">
    <property type="term" value="F:lysozyme activity"/>
    <property type="evidence" value="ECO:0007669"/>
    <property type="project" value="UniProtKB-EC"/>
</dbReference>
<feature type="disulfide bond" evidence="7">
    <location>
        <begin position="34"/>
        <end position="40"/>
    </location>
</feature>
<gene>
    <name evidence="9" type="primary">lysozyme_i-1</name>
</gene>
<proteinExistence type="evidence at transcript level"/>
<dbReference type="CDD" id="cd16890">
    <property type="entry name" value="lyz_i"/>
    <property type="match status" value="1"/>
</dbReference>
<evidence type="ECO:0000256" key="4">
    <source>
        <dbReference type="ARBA" id="ARBA00022638"/>
    </source>
</evidence>
<dbReference type="PANTHER" id="PTHR11195:SF22">
    <property type="entry name" value="LYSOZYME"/>
    <property type="match status" value="1"/>
</dbReference>
<keyword evidence="4" id="KW-0081">Bacteriolytic enzyme</keyword>
<dbReference type="Pfam" id="PF05497">
    <property type="entry name" value="Destabilase"/>
    <property type="match status" value="1"/>
</dbReference>
<dbReference type="PROSITE" id="PS00018">
    <property type="entry name" value="EF_HAND_1"/>
    <property type="match status" value="1"/>
</dbReference>
<keyword evidence="3" id="KW-0929">Antimicrobial</keyword>
<dbReference type="EMBL" id="LC384143">
    <property type="protein sequence ID" value="BBE08152.1"/>
    <property type="molecule type" value="mRNA"/>
</dbReference>
<dbReference type="InterPro" id="IPR008597">
    <property type="entry name" value="Invert_lysozyme"/>
</dbReference>
<keyword evidence="5" id="KW-0378">Hydrolase</keyword>
<dbReference type="PANTHER" id="PTHR11195">
    <property type="entry name" value="DESTABILASE-RELATED"/>
    <property type="match status" value="1"/>
</dbReference>
<feature type="disulfide bond" evidence="7">
    <location>
        <begin position="46"/>
        <end position="51"/>
    </location>
</feature>
<evidence type="ECO:0000256" key="5">
    <source>
        <dbReference type="ARBA" id="ARBA00022801"/>
    </source>
</evidence>
<comment type="catalytic activity">
    <reaction evidence="1">
        <text>Hydrolysis of (1-&gt;4)-beta-linkages between N-acetylmuramic acid and N-acetyl-D-glucosamine residues in a peptidoglycan and between N-acetyl-D-glucosamine residues in chitodextrins.</text>
        <dbReference type="EC" id="3.2.1.17"/>
    </reaction>
</comment>
<evidence type="ECO:0000256" key="8">
    <source>
        <dbReference type="SAM" id="SignalP"/>
    </source>
</evidence>
<organism evidence="9">
    <name type="scientific">Plautia stali</name>
    <name type="common">Stink bug</name>
    <dbReference type="NCBI Taxonomy" id="106108"/>
    <lineage>
        <taxon>Eukaryota</taxon>
        <taxon>Metazoa</taxon>
        <taxon>Ecdysozoa</taxon>
        <taxon>Arthropoda</taxon>
        <taxon>Hexapoda</taxon>
        <taxon>Insecta</taxon>
        <taxon>Pterygota</taxon>
        <taxon>Neoptera</taxon>
        <taxon>Paraneoptera</taxon>
        <taxon>Hemiptera</taxon>
        <taxon>Heteroptera</taxon>
        <taxon>Panheteroptera</taxon>
        <taxon>Pentatomomorpha</taxon>
        <taxon>Pentatomoidea</taxon>
        <taxon>Pentatomidae</taxon>
        <taxon>Pentatominae</taxon>
        <taxon>Plautia</taxon>
    </lineage>
</organism>
<dbReference type="Gene3D" id="1.10.530.10">
    <property type="match status" value="1"/>
</dbReference>
<sequence>MLFQCAFLPVLLFFTSAFGQYREPVSELCLGCICEASSNCDRSLGCEGGLCGLFKITQPYWIDANKPTIPLDNPHAEGAYERCSTDSVCAAETVKNYMARFAQDCNNDGRIDCSDYAAIHRLGGYGCQGQLDLKFGQTFRACQSQVQSLSPSIDVRSGNSAADIFKK</sequence>
<accession>A0A499U4E5</accession>
<reference evidence="9" key="1">
    <citation type="journal article" date="2019" name="Proc. R. Soc. B">
        <title>Functional crosstalk across IMD and Toll pathways: insight into the evolution of incomplete immune cascades.</title>
        <authorList>
            <person name="Nishide Y."/>
            <person name="Kageyama D."/>
            <person name="Yokoi K."/>
            <person name="Jouraku A."/>
            <person name="Tanaka H."/>
            <person name="Futahashi R."/>
            <person name="Fukatsu T."/>
        </authorList>
    </citation>
    <scope>NUCLEOTIDE SEQUENCE</scope>
</reference>
<dbReference type="PROSITE" id="PS51909">
    <property type="entry name" value="LYSOZYME_I"/>
    <property type="match status" value="1"/>
</dbReference>
<name>A0A499U4E5_PLAST</name>
<dbReference type="InterPro" id="IPR018247">
    <property type="entry name" value="EF_Hand_1_Ca_BS"/>
</dbReference>
<protein>
    <recommendedName>
        <fullName evidence="2">lysozyme</fullName>
        <ecNumber evidence="2">3.2.1.17</ecNumber>
    </recommendedName>
</protein>
<keyword evidence="6" id="KW-0326">Glycosidase</keyword>
<feature type="disulfide bond" evidence="7">
    <location>
        <begin position="83"/>
        <end position="89"/>
    </location>
</feature>
<keyword evidence="7" id="KW-1015">Disulfide bond</keyword>
<feature type="signal peptide" evidence="8">
    <location>
        <begin position="1"/>
        <end position="19"/>
    </location>
</feature>
<dbReference type="GO" id="GO:0031640">
    <property type="term" value="P:killing of cells of another organism"/>
    <property type="evidence" value="ECO:0007669"/>
    <property type="project" value="UniProtKB-KW"/>
</dbReference>
<feature type="disulfide bond" evidence="7">
    <location>
        <begin position="29"/>
        <end position="113"/>
    </location>
</feature>
<evidence type="ECO:0000313" key="9">
    <source>
        <dbReference type="EMBL" id="BBE08152.1"/>
    </source>
</evidence>
<evidence type="ECO:0000256" key="7">
    <source>
        <dbReference type="PIRSR" id="PIRSR608597-3"/>
    </source>
</evidence>
<evidence type="ECO:0000256" key="3">
    <source>
        <dbReference type="ARBA" id="ARBA00022529"/>
    </source>
</evidence>
<keyword evidence="8" id="KW-0732">Signal</keyword>
<feature type="chain" id="PRO_5020030269" description="lysozyme" evidence="8">
    <location>
        <begin position="20"/>
        <end position="167"/>
    </location>
</feature>
<dbReference type="AlphaFoldDB" id="A0A499U4E5"/>
<evidence type="ECO:0000256" key="2">
    <source>
        <dbReference type="ARBA" id="ARBA00012732"/>
    </source>
</evidence>
<dbReference type="EC" id="3.2.1.17" evidence="2"/>
<dbReference type="FunFam" id="1.10.530.10:FF:000019">
    <property type="entry name" value="lysozyme"/>
    <property type="match status" value="1"/>
</dbReference>
<dbReference type="GO" id="GO:0042742">
    <property type="term" value="P:defense response to bacterium"/>
    <property type="evidence" value="ECO:0007669"/>
    <property type="project" value="UniProtKB-KW"/>
</dbReference>
<evidence type="ECO:0000256" key="1">
    <source>
        <dbReference type="ARBA" id="ARBA00000632"/>
    </source>
</evidence>